<dbReference type="OrthoDB" id="8779044at2"/>
<evidence type="ECO:0000256" key="1">
    <source>
        <dbReference type="SAM" id="Coils"/>
    </source>
</evidence>
<dbReference type="PATRIC" id="fig|158899.10.peg.2870"/>
<gene>
    <name evidence="2" type="ORF">CFter6_2876</name>
</gene>
<dbReference type="RefSeq" id="WP_150118753.1">
    <property type="nucleotide sequence ID" value="NZ_CP013232.1"/>
</dbReference>
<proteinExistence type="predicted"/>
<reference evidence="2 3" key="1">
    <citation type="submission" date="2015-11" db="EMBL/GenBank/DDBJ databases">
        <title>Exploring the genomic traits of fungus-feeding bacterial genus Collimonas.</title>
        <authorList>
            <person name="Song C."/>
            <person name="Schmidt R."/>
            <person name="de Jager V."/>
            <person name="Krzyzanowska D."/>
            <person name="Jongedijk E."/>
            <person name="Cankar K."/>
            <person name="Beekwilder J."/>
            <person name="van Veen A."/>
            <person name="de Boer W."/>
            <person name="van Veen J.A."/>
            <person name="Garbeva P."/>
        </authorList>
    </citation>
    <scope>NUCLEOTIDE SEQUENCE [LARGE SCALE GENOMIC DNA]</scope>
    <source>
        <strain evidence="2 3">Ter6</strain>
    </source>
</reference>
<evidence type="ECO:0000313" key="2">
    <source>
        <dbReference type="EMBL" id="AMO95542.1"/>
    </source>
</evidence>
<protein>
    <submittedName>
        <fullName evidence="2">Uncharacterized protein</fullName>
    </submittedName>
</protein>
<accession>A0A127PCL2</accession>
<dbReference type="Proteomes" id="UP000072421">
    <property type="component" value="Chromosome"/>
</dbReference>
<dbReference type="AlphaFoldDB" id="A0A127PCL2"/>
<organism evidence="2">
    <name type="scientific">Collimonas fungivorans</name>
    <dbReference type="NCBI Taxonomy" id="158899"/>
    <lineage>
        <taxon>Bacteria</taxon>
        <taxon>Pseudomonadati</taxon>
        <taxon>Pseudomonadota</taxon>
        <taxon>Betaproteobacteria</taxon>
        <taxon>Burkholderiales</taxon>
        <taxon>Oxalobacteraceae</taxon>
        <taxon>Collimonas</taxon>
    </lineage>
</organism>
<sequence length="126" mass="14565">MIERMPDAEIPVTWESIIAHAKKKVGHGFNRQMLSQKEWNGRKLIAEAFSEAKEVQRQTQNNTTLKYKTAPRAVLQKRIGDLEAKNLALQEELEKVRAQQIDRLDVFLNTPCDLRKLLGDFYKAKS</sequence>
<evidence type="ECO:0000313" key="3">
    <source>
        <dbReference type="Proteomes" id="UP000072421"/>
    </source>
</evidence>
<name>A0A127PCL2_9BURK</name>
<feature type="coiled-coil region" evidence="1">
    <location>
        <begin position="72"/>
        <end position="99"/>
    </location>
</feature>
<dbReference type="EMBL" id="CP013232">
    <property type="protein sequence ID" value="AMO95542.1"/>
    <property type="molecule type" value="Genomic_DNA"/>
</dbReference>
<keyword evidence="1" id="KW-0175">Coiled coil</keyword>